<accession>A0A6M3KWA3</accession>
<sequence>MFSSADIIAYQYVNLPKDCKMERYLKKLRISHQYVDADVFKNTKQFKDRYFDLIYCGRFDVNKGIVELVEALDYLVNTVKRKLKVMIMGDGELGQQIRNYLIDKDLYGVNYSGYLPQDKVAEFLGNSKFIVIPSHIEGVPKVALEAISCGTIVISSKAGGLRYLIEDGVTGFTIESVDKHGIAEAILRAIDCPIGRRSEILQRYQSILSDYSYNTVVNQYKAILNGL</sequence>
<dbReference type="AlphaFoldDB" id="A0A6M3KWA3"/>
<dbReference type="GO" id="GO:0009103">
    <property type="term" value="P:lipopolysaccharide biosynthetic process"/>
    <property type="evidence" value="ECO:0007669"/>
    <property type="project" value="TreeGrafter"/>
</dbReference>
<evidence type="ECO:0000313" key="3">
    <source>
        <dbReference type="EMBL" id="QJA85754.1"/>
    </source>
</evidence>
<protein>
    <submittedName>
        <fullName evidence="3">Putative glycosyltransferase</fullName>
    </submittedName>
</protein>
<dbReference type="PANTHER" id="PTHR46401:SF2">
    <property type="entry name" value="GLYCOSYLTRANSFERASE WBBK-RELATED"/>
    <property type="match status" value="1"/>
</dbReference>
<dbReference type="PANTHER" id="PTHR46401">
    <property type="entry name" value="GLYCOSYLTRANSFERASE WBBK-RELATED"/>
    <property type="match status" value="1"/>
</dbReference>
<name>A0A6M3KWA3_9ZZZZ</name>
<dbReference type="Gene3D" id="3.40.50.2000">
    <property type="entry name" value="Glycogen Phosphorylase B"/>
    <property type="match status" value="2"/>
</dbReference>
<evidence type="ECO:0000256" key="1">
    <source>
        <dbReference type="ARBA" id="ARBA00022679"/>
    </source>
</evidence>
<reference evidence="3" key="1">
    <citation type="submission" date="2020-03" db="EMBL/GenBank/DDBJ databases">
        <title>The deep terrestrial virosphere.</title>
        <authorList>
            <person name="Holmfeldt K."/>
            <person name="Nilsson E."/>
            <person name="Simone D."/>
            <person name="Lopez-Fernandez M."/>
            <person name="Wu X."/>
            <person name="de Brujin I."/>
            <person name="Lundin D."/>
            <person name="Andersson A."/>
            <person name="Bertilsson S."/>
            <person name="Dopson M."/>
        </authorList>
    </citation>
    <scope>NUCLEOTIDE SEQUENCE</scope>
    <source>
        <strain evidence="3">MM415B02178</strain>
    </source>
</reference>
<dbReference type="Pfam" id="PF00534">
    <property type="entry name" value="Glycos_transf_1"/>
    <property type="match status" value="1"/>
</dbReference>
<dbReference type="GO" id="GO:0016757">
    <property type="term" value="F:glycosyltransferase activity"/>
    <property type="evidence" value="ECO:0007669"/>
    <property type="project" value="InterPro"/>
</dbReference>
<gene>
    <name evidence="3" type="ORF">MM415B02178_0010</name>
</gene>
<proteinExistence type="predicted"/>
<dbReference type="SUPFAM" id="SSF53756">
    <property type="entry name" value="UDP-Glycosyltransferase/glycogen phosphorylase"/>
    <property type="match status" value="1"/>
</dbReference>
<feature type="domain" description="Glycosyl transferase family 1" evidence="2">
    <location>
        <begin position="41"/>
        <end position="195"/>
    </location>
</feature>
<keyword evidence="1 3" id="KW-0808">Transferase</keyword>
<dbReference type="EMBL" id="MT142593">
    <property type="protein sequence ID" value="QJA85754.1"/>
    <property type="molecule type" value="Genomic_DNA"/>
</dbReference>
<evidence type="ECO:0000259" key="2">
    <source>
        <dbReference type="Pfam" id="PF00534"/>
    </source>
</evidence>
<dbReference type="InterPro" id="IPR001296">
    <property type="entry name" value="Glyco_trans_1"/>
</dbReference>
<organism evidence="3">
    <name type="scientific">viral metagenome</name>
    <dbReference type="NCBI Taxonomy" id="1070528"/>
    <lineage>
        <taxon>unclassified sequences</taxon>
        <taxon>metagenomes</taxon>
        <taxon>organismal metagenomes</taxon>
    </lineage>
</organism>